<dbReference type="Gene3D" id="3.40.640.10">
    <property type="entry name" value="Type I PLP-dependent aspartate aminotransferase-like (Major domain)"/>
    <property type="match status" value="1"/>
</dbReference>
<evidence type="ECO:0000256" key="5">
    <source>
        <dbReference type="ARBA" id="ARBA00023163"/>
    </source>
</evidence>
<gene>
    <name evidence="8" type="ORF">HDA36_004471</name>
</gene>
<dbReference type="Pfam" id="PF00392">
    <property type="entry name" value="GntR"/>
    <property type="match status" value="1"/>
</dbReference>
<dbReference type="Gene3D" id="1.10.10.10">
    <property type="entry name" value="Winged helix-like DNA-binding domain superfamily/Winged helix DNA-binding domain"/>
    <property type="match status" value="1"/>
</dbReference>
<evidence type="ECO:0000259" key="7">
    <source>
        <dbReference type="PROSITE" id="PS50949"/>
    </source>
</evidence>
<name>A0A7W8QPS8_9ACTN</name>
<feature type="domain" description="HTH gntR-type" evidence="7">
    <location>
        <begin position="5"/>
        <end position="73"/>
    </location>
</feature>
<reference evidence="8 9" key="1">
    <citation type="submission" date="2020-08" db="EMBL/GenBank/DDBJ databases">
        <title>Sequencing the genomes of 1000 actinobacteria strains.</title>
        <authorList>
            <person name="Klenk H.-P."/>
        </authorList>
    </citation>
    <scope>NUCLEOTIDE SEQUENCE [LARGE SCALE GENOMIC DNA]</scope>
    <source>
        <strain evidence="8 9">DSM 44551</strain>
    </source>
</reference>
<evidence type="ECO:0000256" key="6">
    <source>
        <dbReference type="SAM" id="MobiDB-lite"/>
    </source>
</evidence>
<evidence type="ECO:0000256" key="3">
    <source>
        <dbReference type="ARBA" id="ARBA00023015"/>
    </source>
</evidence>
<dbReference type="InterPro" id="IPR036390">
    <property type="entry name" value="WH_DNA-bd_sf"/>
</dbReference>
<dbReference type="EMBL" id="JACHDB010000001">
    <property type="protein sequence ID" value="MBB5434387.1"/>
    <property type="molecule type" value="Genomic_DNA"/>
</dbReference>
<evidence type="ECO:0000256" key="1">
    <source>
        <dbReference type="ARBA" id="ARBA00005384"/>
    </source>
</evidence>
<dbReference type="InterPro" id="IPR000524">
    <property type="entry name" value="Tscrpt_reg_HTH_GntR"/>
</dbReference>
<dbReference type="Proteomes" id="UP000572635">
    <property type="component" value="Unassembled WGS sequence"/>
</dbReference>
<dbReference type="GO" id="GO:0030170">
    <property type="term" value="F:pyridoxal phosphate binding"/>
    <property type="evidence" value="ECO:0007669"/>
    <property type="project" value="InterPro"/>
</dbReference>
<keyword evidence="3" id="KW-0805">Transcription regulation</keyword>
<comment type="caution">
    <text evidence="8">The sequence shown here is derived from an EMBL/GenBank/DDBJ whole genome shotgun (WGS) entry which is preliminary data.</text>
</comment>
<dbReference type="RefSeq" id="WP_184394959.1">
    <property type="nucleotide sequence ID" value="NZ_BAAAJD010000155.1"/>
</dbReference>
<evidence type="ECO:0000256" key="2">
    <source>
        <dbReference type="ARBA" id="ARBA00022898"/>
    </source>
</evidence>
<keyword evidence="4 8" id="KW-0238">DNA-binding</keyword>
<proteinExistence type="inferred from homology"/>
<dbReference type="Pfam" id="PF00155">
    <property type="entry name" value="Aminotran_1_2"/>
    <property type="match status" value="1"/>
</dbReference>
<dbReference type="GO" id="GO:0003700">
    <property type="term" value="F:DNA-binding transcription factor activity"/>
    <property type="evidence" value="ECO:0007669"/>
    <property type="project" value="InterPro"/>
</dbReference>
<keyword evidence="5" id="KW-0804">Transcription</keyword>
<feature type="region of interest" description="Disordered" evidence="6">
    <location>
        <begin position="62"/>
        <end position="98"/>
    </location>
</feature>
<keyword evidence="2" id="KW-0663">Pyridoxal phosphate</keyword>
<sequence>MVITGRGSHEIADSVEREIAAGALEAGTVLPPIRDLAGELGVNPNTVAAAYRLLRERGLVETGGRRGTRVRPRPASAPRETGPGAVPPGARDAATGNPDPRLLPDLAAVLAEVARNRAGRAPTLYGDPPVLPAMEEAARSLLAPDGVPTDALTVTSGALDGIDRVLRSALRAGDAVALEDPGWPSEYDLLAATGLKSVPMAVDDDGPLPEELAAALRSGARAVVLTNRAQNPTGAAIGAERAAALRAVLAEHPQVLTVEDDHGFDLVDLPFHGVFGATRRWAVIRSVAKAYGPDLRLAMLAGDLVTVDRVRALMQTGPGWVSHVLQEAFVELLQGPRVGAREAGRSYAARRDALIAALAEHGLQARGRSGLNVWVSVPDEAAATAGLLSRGWAVTPGHRFRASAGPALRVTVSALDVADMPELARAVAASVRQPGPAV</sequence>
<accession>A0A7W8QPS8</accession>
<dbReference type="CDD" id="cd07377">
    <property type="entry name" value="WHTH_GntR"/>
    <property type="match status" value="1"/>
</dbReference>
<dbReference type="PANTHER" id="PTHR46577">
    <property type="entry name" value="HTH-TYPE TRANSCRIPTIONAL REGULATORY PROTEIN GABR"/>
    <property type="match status" value="1"/>
</dbReference>
<organism evidence="8 9">
    <name type="scientific">Nocardiopsis composta</name>
    <dbReference type="NCBI Taxonomy" id="157465"/>
    <lineage>
        <taxon>Bacteria</taxon>
        <taxon>Bacillati</taxon>
        <taxon>Actinomycetota</taxon>
        <taxon>Actinomycetes</taxon>
        <taxon>Streptosporangiales</taxon>
        <taxon>Nocardiopsidaceae</taxon>
        <taxon>Nocardiopsis</taxon>
    </lineage>
</organism>
<dbReference type="CDD" id="cd00609">
    <property type="entry name" value="AAT_like"/>
    <property type="match status" value="1"/>
</dbReference>
<dbReference type="SMART" id="SM00345">
    <property type="entry name" value="HTH_GNTR"/>
    <property type="match status" value="1"/>
</dbReference>
<dbReference type="AlphaFoldDB" id="A0A7W8QPS8"/>
<dbReference type="InterPro" id="IPR015424">
    <property type="entry name" value="PyrdxlP-dep_Trfase"/>
</dbReference>
<evidence type="ECO:0000256" key="4">
    <source>
        <dbReference type="ARBA" id="ARBA00023125"/>
    </source>
</evidence>
<evidence type="ECO:0000313" key="8">
    <source>
        <dbReference type="EMBL" id="MBB5434387.1"/>
    </source>
</evidence>
<keyword evidence="9" id="KW-1185">Reference proteome</keyword>
<dbReference type="PROSITE" id="PS50949">
    <property type="entry name" value="HTH_GNTR"/>
    <property type="match status" value="1"/>
</dbReference>
<dbReference type="SUPFAM" id="SSF53383">
    <property type="entry name" value="PLP-dependent transferases"/>
    <property type="match status" value="1"/>
</dbReference>
<dbReference type="InterPro" id="IPR015421">
    <property type="entry name" value="PyrdxlP-dep_Trfase_major"/>
</dbReference>
<dbReference type="PANTHER" id="PTHR46577:SF1">
    <property type="entry name" value="HTH-TYPE TRANSCRIPTIONAL REGULATORY PROTEIN GABR"/>
    <property type="match status" value="1"/>
</dbReference>
<comment type="similarity">
    <text evidence="1">In the C-terminal section; belongs to the class-I pyridoxal-phosphate-dependent aminotransferase family.</text>
</comment>
<dbReference type="InterPro" id="IPR036388">
    <property type="entry name" value="WH-like_DNA-bd_sf"/>
</dbReference>
<dbReference type="SUPFAM" id="SSF46785">
    <property type="entry name" value="Winged helix' DNA-binding domain"/>
    <property type="match status" value="1"/>
</dbReference>
<evidence type="ECO:0000313" key="9">
    <source>
        <dbReference type="Proteomes" id="UP000572635"/>
    </source>
</evidence>
<dbReference type="InterPro" id="IPR051446">
    <property type="entry name" value="HTH_trans_reg/aminotransferase"/>
</dbReference>
<dbReference type="GO" id="GO:0003677">
    <property type="term" value="F:DNA binding"/>
    <property type="evidence" value="ECO:0007669"/>
    <property type="project" value="UniProtKB-KW"/>
</dbReference>
<protein>
    <submittedName>
        <fullName evidence="8">DNA-binding transcriptional MocR family regulator</fullName>
    </submittedName>
</protein>
<dbReference type="InterPro" id="IPR004839">
    <property type="entry name" value="Aminotransferase_I/II_large"/>
</dbReference>